<reference evidence="2 3" key="1">
    <citation type="submission" date="2024-10" db="EMBL/GenBank/DDBJ databases">
        <title>The Natural Products Discovery Center: Release of the First 8490 Sequenced Strains for Exploring Actinobacteria Biosynthetic Diversity.</title>
        <authorList>
            <person name="Kalkreuter E."/>
            <person name="Kautsar S.A."/>
            <person name="Yang D."/>
            <person name="Bader C.D."/>
            <person name="Teijaro C.N."/>
            <person name="Fluegel L."/>
            <person name="Davis C.M."/>
            <person name="Simpson J.R."/>
            <person name="Lauterbach L."/>
            <person name="Steele A.D."/>
            <person name="Gui C."/>
            <person name="Meng S."/>
            <person name="Li G."/>
            <person name="Viehrig K."/>
            <person name="Ye F."/>
            <person name="Su P."/>
            <person name="Kiefer A.F."/>
            <person name="Nichols A."/>
            <person name="Cepeda A.J."/>
            <person name="Yan W."/>
            <person name="Fan B."/>
            <person name="Jiang Y."/>
            <person name="Adhikari A."/>
            <person name="Zheng C.-J."/>
            <person name="Schuster L."/>
            <person name="Cowan T.M."/>
            <person name="Smanski M.J."/>
            <person name="Chevrette M.G."/>
            <person name="De Carvalho L.P.S."/>
            <person name="Shen B."/>
        </authorList>
    </citation>
    <scope>NUCLEOTIDE SEQUENCE [LARGE SCALE GENOMIC DNA]</scope>
    <source>
        <strain evidence="2 3">NPDC087045</strain>
    </source>
</reference>
<dbReference type="InterPro" id="IPR044922">
    <property type="entry name" value="DUF2063_N_sf"/>
</dbReference>
<protein>
    <submittedName>
        <fullName evidence="2">DNA-binding domain-containing protein</fullName>
    </submittedName>
</protein>
<dbReference type="RefSeq" id="WP_402698912.1">
    <property type="nucleotide sequence ID" value="NZ_JBIUZV010000003.1"/>
</dbReference>
<comment type="caution">
    <text evidence="2">The sequence shown here is derived from an EMBL/GenBank/DDBJ whole genome shotgun (WGS) entry which is preliminary data.</text>
</comment>
<evidence type="ECO:0000313" key="2">
    <source>
        <dbReference type="EMBL" id="MFJ3045360.1"/>
    </source>
</evidence>
<dbReference type="Pfam" id="PF09836">
    <property type="entry name" value="DUF2063"/>
    <property type="match status" value="1"/>
</dbReference>
<accession>A0ABW8EV86</accession>
<organism evidence="2 3">
    <name type="scientific">Herbaspirillum chlorophenolicum</name>
    <dbReference type="NCBI Taxonomy" id="211589"/>
    <lineage>
        <taxon>Bacteria</taxon>
        <taxon>Pseudomonadati</taxon>
        <taxon>Pseudomonadota</taxon>
        <taxon>Betaproteobacteria</taxon>
        <taxon>Burkholderiales</taxon>
        <taxon>Oxalobacteraceae</taxon>
        <taxon>Herbaspirillum</taxon>
    </lineage>
</organism>
<dbReference type="EMBL" id="JBIUZV010000003">
    <property type="protein sequence ID" value="MFJ3045360.1"/>
    <property type="molecule type" value="Genomic_DNA"/>
</dbReference>
<dbReference type="Gene3D" id="1.10.150.690">
    <property type="entry name" value="DUF2063"/>
    <property type="match status" value="1"/>
</dbReference>
<sequence length="249" mass="26824">MSDHVYFSQFLHAVWHGESGHPLVASLLAQPAFAVYRNTIFKGCVDALSANYPAVLRLVGEPWFQGAALAYARRHMPDDACLIAYGDGFPDFLDSVDAARELPYLPGVARLDRCWSESHLAADDAPLDTAGLHAALAAGRDVCLAPQAAARWHWEPAYPSYSIWDANRRPGVELPSELGWHGEGALLTRPEGQVQWQRIGHGACRFLDACRAGMGVAEAAGFALEGEPGLDVAAMLGSLVQAGAFTSFH</sequence>
<evidence type="ECO:0000313" key="3">
    <source>
        <dbReference type="Proteomes" id="UP001617427"/>
    </source>
</evidence>
<feature type="domain" description="Putative DNA-binding" evidence="1">
    <location>
        <begin position="8"/>
        <end position="93"/>
    </location>
</feature>
<proteinExistence type="predicted"/>
<dbReference type="InterPro" id="IPR018640">
    <property type="entry name" value="DUF2063"/>
</dbReference>
<gene>
    <name evidence="2" type="ORF">ACIPEN_05990</name>
</gene>
<keyword evidence="2" id="KW-0238">DNA-binding</keyword>
<dbReference type="GO" id="GO:0003677">
    <property type="term" value="F:DNA binding"/>
    <property type="evidence" value="ECO:0007669"/>
    <property type="project" value="UniProtKB-KW"/>
</dbReference>
<evidence type="ECO:0000259" key="1">
    <source>
        <dbReference type="Pfam" id="PF09836"/>
    </source>
</evidence>
<dbReference type="Proteomes" id="UP001617427">
    <property type="component" value="Unassembled WGS sequence"/>
</dbReference>
<name>A0ABW8EV86_9BURK</name>
<keyword evidence="3" id="KW-1185">Reference proteome</keyword>